<evidence type="ECO:0000313" key="3">
    <source>
        <dbReference type="EMBL" id="CAK9016446.1"/>
    </source>
</evidence>
<accession>A0ABP0JQC8</accession>
<gene>
    <name evidence="3" type="ORF">CCMP2556_LOCUS12499</name>
</gene>
<feature type="coiled-coil region" evidence="1">
    <location>
        <begin position="357"/>
        <end position="394"/>
    </location>
</feature>
<evidence type="ECO:0000256" key="1">
    <source>
        <dbReference type="SAM" id="Coils"/>
    </source>
</evidence>
<name>A0ABP0JQC8_9DINO</name>
<keyword evidence="1" id="KW-0175">Coiled coil</keyword>
<feature type="region of interest" description="Disordered" evidence="2">
    <location>
        <begin position="229"/>
        <end position="250"/>
    </location>
</feature>
<reference evidence="3 4" key="1">
    <citation type="submission" date="2024-02" db="EMBL/GenBank/DDBJ databases">
        <authorList>
            <person name="Chen Y."/>
            <person name="Shah S."/>
            <person name="Dougan E. K."/>
            <person name="Thang M."/>
            <person name="Chan C."/>
        </authorList>
    </citation>
    <scope>NUCLEOTIDE SEQUENCE [LARGE SCALE GENOMIC DNA]</scope>
</reference>
<keyword evidence="4" id="KW-1185">Reference proteome</keyword>
<organism evidence="3 4">
    <name type="scientific">Durusdinium trenchii</name>
    <dbReference type="NCBI Taxonomy" id="1381693"/>
    <lineage>
        <taxon>Eukaryota</taxon>
        <taxon>Sar</taxon>
        <taxon>Alveolata</taxon>
        <taxon>Dinophyceae</taxon>
        <taxon>Suessiales</taxon>
        <taxon>Symbiodiniaceae</taxon>
        <taxon>Durusdinium</taxon>
    </lineage>
</organism>
<evidence type="ECO:0000256" key="2">
    <source>
        <dbReference type="SAM" id="MobiDB-lite"/>
    </source>
</evidence>
<proteinExistence type="predicted"/>
<dbReference type="PANTHER" id="PTHR35373">
    <property type="entry name" value="PROTEIN CBG16894"/>
    <property type="match status" value="1"/>
</dbReference>
<sequence>MATSMALYQDKFVEIYADHIKIKSYYAPVFRSKRINIGKECRVSFATDEELGFTKVDRKGWGMALNNVWWALDMRREFIFGGPKHPGIVITVGRDTFRKGFSVEDGEAAVKVLEGADLRSAVTRLEARMHALEGQNLRSDRRAAELAGLTQALTEEQRALLIRLDRLEDLKRRDALQVPEDRLGRLEQEHRTLALELRLTASVAEEAQQKQQQRIRSLEESMGARLRKLEHGGGEMQAETDPSGRSWWPEVSKSRANDEAKDVSRVCDSLEAKLCGLTASVEEIQKQLVSVSRRCEGPSLSVQVAEPGSPSLEKAGAMPFEDKLEQLEHFCLDLRETLEDRLLLVLADLEKQVPDLLQKFQRESADGAERAEKLKELEVRVEMFCRRMSTQEERRVGASWLCSFQR</sequence>
<evidence type="ECO:0000313" key="4">
    <source>
        <dbReference type="Proteomes" id="UP001642484"/>
    </source>
</evidence>
<dbReference type="EMBL" id="CAXAMN010006091">
    <property type="protein sequence ID" value="CAK9016446.1"/>
    <property type="molecule type" value="Genomic_DNA"/>
</dbReference>
<protein>
    <submittedName>
        <fullName evidence="3">Uncharacterized protein</fullName>
    </submittedName>
</protein>
<comment type="caution">
    <text evidence="3">The sequence shown here is derived from an EMBL/GenBank/DDBJ whole genome shotgun (WGS) entry which is preliminary data.</text>
</comment>
<dbReference type="Proteomes" id="UP001642484">
    <property type="component" value="Unassembled WGS sequence"/>
</dbReference>